<dbReference type="STRING" id="623744.A0A553QPU2"/>
<evidence type="ECO:0000256" key="2">
    <source>
        <dbReference type="ARBA" id="ARBA00022427"/>
    </source>
</evidence>
<evidence type="ECO:0000256" key="7">
    <source>
        <dbReference type="ARBA" id="ARBA00023136"/>
    </source>
</evidence>
<dbReference type="InterPro" id="IPR017974">
    <property type="entry name" value="Claudin_CS"/>
</dbReference>
<keyword evidence="3 8" id="KW-1003">Cell membrane</keyword>
<dbReference type="GO" id="GO:0005923">
    <property type="term" value="C:bicellular tight junction"/>
    <property type="evidence" value="ECO:0007669"/>
    <property type="project" value="UniProtKB-SubCell"/>
</dbReference>
<dbReference type="InterPro" id="IPR006187">
    <property type="entry name" value="Claudin"/>
</dbReference>
<evidence type="ECO:0000256" key="1">
    <source>
        <dbReference type="ARBA" id="ARBA00008295"/>
    </source>
</evidence>
<keyword evidence="2 8" id="KW-0796">Tight junction</keyword>
<dbReference type="GO" id="GO:0005198">
    <property type="term" value="F:structural molecule activity"/>
    <property type="evidence" value="ECO:0007669"/>
    <property type="project" value="InterPro"/>
</dbReference>
<dbReference type="AlphaFoldDB" id="A0A553QPU2"/>
<dbReference type="Gene3D" id="1.20.140.150">
    <property type="match status" value="1"/>
</dbReference>
<comment type="subcellular location">
    <subcellularLocation>
        <location evidence="8">Cell junction</location>
        <location evidence="8">Tight junction</location>
    </subcellularLocation>
    <subcellularLocation>
        <location evidence="8">Cell membrane</location>
        <topology evidence="8">Multi-pass membrane protein</topology>
    </subcellularLocation>
</comment>
<evidence type="ECO:0000256" key="3">
    <source>
        <dbReference type="ARBA" id="ARBA00022475"/>
    </source>
</evidence>
<name>A0A553QPU2_9TELE</name>
<dbReference type="GO" id="GO:0005886">
    <property type="term" value="C:plasma membrane"/>
    <property type="evidence" value="ECO:0007669"/>
    <property type="project" value="UniProtKB-SubCell"/>
</dbReference>
<dbReference type="PROSITE" id="PS01346">
    <property type="entry name" value="CLAUDIN"/>
    <property type="match status" value="1"/>
</dbReference>
<feature type="transmembrane region" description="Helical" evidence="8">
    <location>
        <begin position="178"/>
        <end position="200"/>
    </location>
</feature>
<sequence length="205" mass="21868">MSSTALQTTGFVSGLIGTAGVFAATVMDVWSSSSLQEGHKFSPFYAYKGLWKDCELSFSGFPECQPLSSHPSYSGILQAARGLMIVAVLMAVTAGIISIVCLKCLNMRRTKLLLSAGILFCFAGVSGFAGASVYADQLVPSFMMLQFSQKQGEKAGIQCMNGMGATDSFSHRYTFGPALYMAWVGGALLLLGGILESIAFKRMEM</sequence>
<evidence type="ECO:0000313" key="10">
    <source>
        <dbReference type="Proteomes" id="UP000316079"/>
    </source>
</evidence>
<evidence type="ECO:0000256" key="4">
    <source>
        <dbReference type="ARBA" id="ARBA00022692"/>
    </source>
</evidence>
<dbReference type="Proteomes" id="UP000316079">
    <property type="component" value="Unassembled WGS sequence"/>
</dbReference>
<dbReference type="EMBL" id="SRMA01025725">
    <property type="protein sequence ID" value="TRY91728.1"/>
    <property type="molecule type" value="Genomic_DNA"/>
</dbReference>
<reference evidence="9 10" key="1">
    <citation type="journal article" date="2019" name="Sci. Data">
        <title>Hybrid genome assembly and annotation of Danionella translucida.</title>
        <authorList>
            <person name="Kadobianskyi M."/>
            <person name="Schulze L."/>
            <person name="Schuelke M."/>
            <person name="Judkewitz B."/>
        </authorList>
    </citation>
    <scope>NUCLEOTIDE SEQUENCE [LARGE SCALE GENOMIC DNA]</scope>
    <source>
        <strain evidence="9 10">Bolton</strain>
    </source>
</reference>
<accession>A0A553QPU2</accession>
<dbReference type="InterPro" id="IPR004031">
    <property type="entry name" value="PMP22/EMP/MP20/Claudin"/>
</dbReference>
<evidence type="ECO:0000313" key="9">
    <source>
        <dbReference type="EMBL" id="TRY91728.1"/>
    </source>
</evidence>
<feature type="transmembrane region" description="Helical" evidence="8">
    <location>
        <begin position="83"/>
        <end position="105"/>
    </location>
</feature>
<comment type="similarity">
    <text evidence="1 8">Belongs to the claudin family.</text>
</comment>
<evidence type="ECO:0000256" key="6">
    <source>
        <dbReference type="ARBA" id="ARBA00022989"/>
    </source>
</evidence>
<dbReference type="PANTHER" id="PTHR12002">
    <property type="entry name" value="CLAUDIN"/>
    <property type="match status" value="1"/>
</dbReference>
<keyword evidence="10" id="KW-1185">Reference proteome</keyword>
<comment type="function">
    <text evidence="8">Claudins function as major constituents of the tight junction complexes that regulate the permeability of epithelia.</text>
</comment>
<feature type="transmembrane region" description="Helical" evidence="8">
    <location>
        <begin position="112"/>
        <end position="135"/>
    </location>
</feature>
<evidence type="ECO:0000256" key="8">
    <source>
        <dbReference type="RuleBase" id="RU060637"/>
    </source>
</evidence>
<protein>
    <recommendedName>
        <fullName evidence="8">Claudin</fullName>
    </recommendedName>
</protein>
<comment type="caution">
    <text evidence="9">The sequence shown here is derived from an EMBL/GenBank/DDBJ whole genome shotgun (WGS) entry which is preliminary data.</text>
</comment>
<gene>
    <name evidence="9" type="ORF">DNTS_018974</name>
</gene>
<keyword evidence="4 8" id="KW-0812">Transmembrane</keyword>
<keyword evidence="5 8" id="KW-0965">Cell junction</keyword>
<proteinExistence type="inferred from homology"/>
<organism evidence="9 10">
    <name type="scientific">Danionella cerebrum</name>
    <dbReference type="NCBI Taxonomy" id="2873325"/>
    <lineage>
        <taxon>Eukaryota</taxon>
        <taxon>Metazoa</taxon>
        <taxon>Chordata</taxon>
        <taxon>Craniata</taxon>
        <taxon>Vertebrata</taxon>
        <taxon>Euteleostomi</taxon>
        <taxon>Actinopterygii</taxon>
        <taxon>Neopterygii</taxon>
        <taxon>Teleostei</taxon>
        <taxon>Ostariophysi</taxon>
        <taxon>Cypriniformes</taxon>
        <taxon>Danionidae</taxon>
        <taxon>Danioninae</taxon>
        <taxon>Danionella</taxon>
    </lineage>
</organism>
<dbReference type="OrthoDB" id="8795554at2759"/>
<keyword evidence="7 8" id="KW-0472">Membrane</keyword>
<evidence type="ECO:0000256" key="5">
    <source>
        <dbReference type="ARBA" id="ARBA00022949"/>
    </source>
</evidence>
<comment type="caution">
    <text evidence="8">Lacks conserved residue(s) required for the propagation of feature annotation.</text>
</comment>
<keyword evidence="6 8" id="KW-1133">Transmembrane helix</keyword>
<dbReference type="PRINTS" id="PR01077">
    <property type="entry name" value="CLAUDIN"/>
</dbReference>
<dbReference type="Pfam" id="PF00822">
    <property type="entry name" value="PMP22_Claudin"/>
    <property type="match status" value="1"/>
</dbReference>